<sequence>MDQEVVDKLKSFCLSAEEKVEISLEEKDVLLSKEGCGRSLLGKIFGHKKSNFAGLRNTLLSIWQTKEVFSVREIGHNLFQFVFASQEDKSKVLGGKSWSFDNQYLLLREWYDNILEHVDSFTSIGLWLQVWNLPYHWITMETGRKIGLKFESVLDVLIPETGSSNGRFLKVLVEVDLTKPLLRGTFIKLGGVSCWIDFKYENLQGFCSYCGVIGHPDRICQKKKDDTKGNTLTEGQFGEWLRATDPIFSRVPHKITSNLSGKNNTIAPFDNASKAVVKITDASSSKDTQQLVDPQPVTVTSIESSLQCHDQYTKPNNLPQYTSETIGEVRAPPSHQLPISNPCGPVSHTSLSFMVCDNNKENSDPTENIESTELVDISIKATGNRAPLKEIQNNSPGLPNPKANNNKGGRRSLRRGTIGHTEFMPMDFANSNAEISCEKNS</sequence>
<keyword evidence="5" id="KW-1185">Reference proteome</keyword>
<evidence type="ECO:0000256" key="1">
    <source>
        <dbReference type="SAM" id="MobiDB-lite"/>
    </source>
</evidence>
<protein>
    <recommendedName>
        <fullName evidence="6">DUF4283 domain-containing protein</fullName>
    </recommendedName>
</protein>
<dbReference type="Pfam" id="PF14392">
    <property type="entry name" value="zf-CCHC_4"/>
    <property type="match status" value="1"/>
</dbReference>
<name>A0ABR0V7R8_REHGL</name>
<organism evidence="4 5">
    <name type="scientific">Rehmannia glutinosa</name>
    <name type="common">Chinese foxglove</name>
    <dbReference type="NCBI Taxonomy" id="99300"/>
    <lineage>
        <taxon>Eukaryota</taxon>
        <taxon>Viridiplantae</taxon>
        <taxon>Streptophyta</taxon>
        <taxon>Embryophyta</taxon>
        <taxon>Tracheophyta</taxon>
        <taxon>Spermatophyta</taxon>
        <taxon>Magnoliopsida</taxon>
        <taxon>eudicotyledons</taxon>
        <taxon>Gunneridae</taxon>
        <taxon>Pentapetalae</taxon>
        <taxon>asterids</taxon>
        <taxon>lamiids</taxon>
        <taxon>Lamiales</taxon>
        <taxon>Orobanchaceae</taxon>
        <taxon>Rehmannieae</taxon>
        <taxon>Rehmannia</taxon>
    </lineage>
</organism>
<dbReference type="PANTHER" id="PTHR31286:SF178">
    <property type="entry name" value="DUF4283 DOMAIN-CONTAINING PROTEIN"/>
    <property type="match status" value="1"/>
</dbReference>
<accession>A0ABR0V7R8</accession>
<evidence type="ECO:0008006" key="6">
    <source>
        <dbReference type="Google" id="ProtNLM"/>
    </source>
</evidence>
<dbReference type="Pfam" id="PF14111">
    <property type="entry name" value="DUF4283"/>
    <property type="match status" value="1"/>
</dbReference>
<dbReference type="PANTHER" id="PTHR31286">
    <property type="entry name" value="GLYCINE-RICH CELL WALL STRUCTURAL PROTEIN 1.8-LIKE"/>
    <property type="match status" value="1"/>
</dbReference>
<dbReference type="InterPro" id="IPR040256">
    <property type="entry name" value="At4g02000-like"/>
</dbReference>
<evidence type="ECO:0000313" key="5">
    <source>
        <dbReference type="Proteomes" id="UP001318860"/>
    </source>
</evidence>
<gene>
    <name evidence="4" type="ORF">DH2020_036067</name>
</gene>
<dbReference type="InterPro" id="IPR025836">
    <property type="entry name" value="Zn_knuckle_CX2CX4HX4C"/>
</dbReference>
<dbReference type="InterPro" id="IPR025558">
    <property type="entry name" value="DUF4283"/>
</dbReference>
<dbReference type="EMBL" id="JABTTQ020001593">
    <property type="protein sequence ID" value="KAK6130151.1"/>
    <property type="molecule type" value="Genomic_DNA"/>
</dbReference>
<feature type="region of interest" description="Disordered" evidence="1">
    <location>
        <begin position="388"/>
        <end position="414"/>
    </location>
</feature>
<evidence type="ECO:0000313" key="4">
    <source>
        <dbReference type="EMBL" id="KAK6130151.1"/>
    </source>
</evidence>
<reference evidence="4 5" key="1">
    <citation type="journal article" date="2021" name="Comput. Struct. Biotechnol. J.">
        <title>De novo genome assembly of the potent medicinal plant Rehmannia glutinosa using nanopore technology.</title>
        <authorList>
            <person name="Ma L."/>
            <person name="Dong C."/>
            <person name="Song C."/>
            <person name="Wang X."/>
            <person name="Zheng X."/>
            <person name="Niu Y."/>
            <person name="Chen S."/>
            <person name="Feng W."/>
        </authorList>
    </citation>
    <scope>NUCLEOTIDE SEQUENCE [LARGE SCALE GENOMIC DNA]</scope>
    <source>
        <strain evidence="4">DH-2019</strain>
    </source>
</reference>
<dbReference type="Proteomes" id="UP001318860">
    <property type="component" value="Unassembled WGS sequence"/>
</dbReference>
<feature type="compositionally biased region" description="Polar residues" evidence="1">
    <location>
        <begin position="391"/>
        <end position="407"/>
    </location>
</feature>
<comment type="caution">
    <text evidence="4">The sequence shown here is derived from an EMBL/GenBank/DDBJ whole genome shotgun (WGS) entry which is preliminary data.</text>
</comment>
<feature type="domain" description="DUF4283" evidence="2">
    <location>
        <begin position="33"/>
        <end position="112"/>
    </location>
</feature>
<evidence type="ECO:0000259" key="2">
    <source>
        <dbReference type="Pfam" id="PF14111"/>
    </source>
</evidence>
<proteinExistence type="predicted"/>
<feature type="domain" description="Zinc knuckle CX2CX4HX4C" evidence="3">
    <location>
        <begin position="175"/>
        <end position="222"/>
    </location>
</feature>
<evidence type="ECO:0000259" key="3">
    <source>
        <dbReference type="Pfam" id="PF14392"/>
    </source>
</evidence>